<sequence length="134" mass="14775">MITGQTRGRRKPRHHVTGMVNGMGIRGVIEAHDGERGFILGAAWLRGCPVRVGDTIRVEIVPEGPQRGDLAEDVAAALDAEPEAAAFFDALTQFYRRAYLRWIDATKRSPALRADRIAEMIDLLKAGVKERPKG</sequence>
<organism evidence="1 2">
    <name type="scientific">Phytohabitans rumicis</name>
    <dbReference type="NCBI Taxonomy" id="1076125"/>
    <lineage>
        <taxon>Bacteria</taxon>
        <taxon>Bacillati</taxon>
        <taxon>Actinomycetota</taxon>
        <taxon>Actinomycetes</taxon>
        <taxon>Micromonosporales</taxon>
        <taxon>Micromonosporaceae</taxon>
    </lineage>
</organism>
<gene>
    <name evidence="1" type="ORF">Prum_095750</name>
</gene>
<dbReference type="Pfam" id="PF13376">
    <property type="entry name" value="OmdA"/>
    <property type="match status" value="1"/>
</dbReference>
<evidence type="ECO:0000313" key="1">
    <source>
        <dbReference type="EMBL" id="GFJ95933.1"/>
    </source>
</evidence>
<dbReference type="RefSeq" id="WP_173085340.1">
    <property type="nucleotide sequence ID" value="NZ_BAABJB010000019.1"/>
</dbReference>
<accession>A0A6V8LFB8</accession>
<name>A0A6V8LFB8_9ACTN</name>
<dbReference type="EMBL" id="BLPG01000002">
    <property type="protein sequence ID" value="GFJ95933.1"/>
    <property type="molecule type" value="Genomic_DNA"/>
</dbReference>
<protein>
    <recommendedName>
        <fullName evidence="3">DUF1905 domain-containing protein</fullName>
    </recommendedName>
</protein>
<keyword evidence="2" id="KW-1185">Reference proteome</keyword>
<evidence type="ECO:0000313" key="2">
    <source>
        <dbReference type="Proteomes" id="UP000482960"/>
    </source>
</evidence>
<comment type="caution">
    <text evidence="1">The sequence shown here is derived from an EMBL/GenBank/DDBJ whole genome shotgun (WGS) entry which is preliminary data.</text>
</comment>
<proteinExistence type="predicted"/>
<reference evidence="1 2" key="1">
    <citation type="submission" date="2020-03" db="EMBL/GenBank/DDBJ databases">
        <title>Whole genome shotgun sequence of Phytohabitans rumicis NBRC 108638.</title>
        <authorList>
            <person name="Komaki H."/>
            <person name="Tamura T."/>
        </authorList>
    </citation>
    <scope>NUCLEOTIDE SEQUENCE [LARGE SCALE GENOMIC DNA]</scope>
    <source>
        <strain evidence="1 2">NBRC 108638</strain>
    </source>
</reference>
<dbReference type="AlphaFoldDB" id="A0A6V8LFB8"/>
<dbReference type="Proteomes" id="UP000482960">
    <property type="component" value="Unassembled WGS sequence"/>
</dbReference>
<evidence type="ECO:0008006" key="3">
    <source>
        <dbReference type="Google" id="ProtNLM"/>
    </source>
</evidence>
<reference evidence="1 2" key="2">
    <citation type="submission" date="2020-03" db="EMBL/GenBank/DDBJ databases">
        <authorList>
            <person name="Ichikawa N."/>
            <person name="Kimura A."/>
            <person name="Kitahashi Y."/>
            <person name="Uohara A."/>
        </authorList>
    </citation>
    <scope>NUCLEOTIDE SEQUENCE [LARGE SCALE GENOMIC DNA]</scope>
    <source>
        <strain evidence="1 2">NBRC 108638</strain>
    </source>
</reference>